<sequence length="826" mass="95352">KKKTKQLCDRPSTKLYKILVDFKSYKKIQPIKKVYQTRQGNREYWRLQLGWTDLFLDTFWEQHKLSCTYSILKHHVSHSGRGHFITFSGKCTDSSCNSVFFADIEDEPKPNEDVQINFYSPETTKIQHHDVKKRYLRNPKRKEIGDEVLRVGALRWRRQFADANMEYGDDESPILYNSEILRKAKQDSVDFNLGTSGPDPITSLIELKHSVEHSGSIHTICVDKFFVHYWSPLQCHVYKTIRKENWVTMTVDATGSLIAPLQRTSNKISSGHIFLYQLVVNNLGHSIPIAQQLSEKHDTLSIYYWIANWITSGMKPPDECVLDYSKALLGATTRAFSNRMTLEEFSESCFLCLINKESNVPPCFIRIDVAHMIHMICRWNQKALNTSIQQPNRIDNIKIHVDDSKEIQILTDFHCDPEKEPQDNTHNSELKKWINNINDDVILEAAVEGNRLNPYYCKDLVKALISICKEFPLWSAVMVKIFRSPNIVGSSARIEGYFAELKSTIIDKRKPRMRVDKFIVTHLRAIRGSMKLTGSFIKHNNYEINTKVDTNKKNRIVISNTEDSEDEDDLTEDEGGMTDENNEFDKNITDGLINGSCEFIEPTNFNKNEENYQYDEPNEKGEIADNEKMNTDVDEHNWMENIYDTDASEEDISVTSNSEIIELAQKENWKNKAKDTKKRKSLYLTSHPEIKAKRSSKLCITLDNVQNGNFLNPTPIKIGKKTINYKVINTCPFDAVLQSIATGYIDSTIYANYVDNTKCPMLELAKHLVNNGANSELYQKRATILENTGRKRQLICGLMELDCQYNVTNLIEILMKDSPSIWEYHT</sequence>
<proteinExistence type="predicted"/>
<feature type="compositionally biased region" description="Acidic residues" evidence="1">
    <location>
        <begin position="562"/>
        <end position="582"/>
    </location>
</feature>
<accession>A0A6G0XZ46</accession>
<reference evidence="2 3" key="1">
    <citation type="submission" date="2019-08" db="EMBL/GenBank/DDBJ databases">
        <title>Whole genome of Aphis craccivora.</title>
        <authorList>
            <person name="Voronova N.V."/>
            <person name="Shulinski R.S."/>
            <person name="Bandarenka Y.V."/>
            <person name="Zhorov D.G."/>
            <person name="Warner D."/>
        </authorList>
    </citation>
    <scope>NUCLEOTIDE SEQUENCE [LARGE SCALE GENOMIC DNA]</scope>
    <source>
        <strain evidence="2">180601</strain>
        <tissue evidence="2">Whole Body</tissue>
    </source>
</reference>
<evidence type="ECO:0000313" key="2">
    <source>
        <dbReference type="EMBL" id="KAF0745931.1"/>
    </source>
</evidence>
<dbReference type="AlphaFoldDB" id="A0A6G0XZ46"/>
<dbReference type="OrthoDB" id="10055366at2759"/>
<organism evidence="2 3">
    <name type="scientific">Aphis craccivora</name>
    <name type="common">Cowpea aphid</name>
    <dbReference type="NCBI Taxonomy" id="307492"/>
    <lineage>
        <taxon>Eukaryota</taxon>
        <taxon>Metazoa</taxon>
        <taxon>Ecdysozoa</taxon>
        <taxon>Arthropoda</taxon>
        <taxon>Hexapoda</taxon>
        <taxon>Insecta</taxon>
        <taxon>Pterygota</taxon>
        <taxon>Neoptera</taxon>
        <taxon>Paraneoptera</taxon>
        <taxon>Hemiptera</taxon>
        <taxon>Sternorrhyncha</taxon>
        <taxon>Aphidomorpha</taxon>
        <taxon>Aphidoidea</taxon>
        <taxon>Aphididae</taxon>
        <taxon>Aphidini</taxon>
        <taxon>Aphis</taxon>
        <taxon>Aphis</taxon>
    </lineage>
</organism>
<comment type="caution">
    <text evidence="2">The sequence shown here is derived from an EMBL/GenBank/DDBJ whole genome shotgun (WGS) entry which is preliminary data.</text>
</comment>
<dbReference type="EMBL" id="VUJU01007393">
    <property type="protein sequence ID" value="KAF0745931.1"/>
    <property type="molecule type" value="Genomic_DNA"/>
</dbReference>
<name>A0A6G0XZ46_APHCR</name>
<feature type="region of interest" description="Disordered" evidence="1">
    <location>
        <begin position="560"/>
        <end position="584"/>
    </location>
</feature>
<feature type="non-terminal residue" evidence="2">
    <location>
        <position position="826"/>
    </location>
</feature>
<evidence type="ECO:0000256" key="1">
    <source>
        <dbReference type="SAM" id="MobiDB-lite"/>
    </source>
</evidence>
<feature type="non-terminal residue" evidence="2">
    <location>
        <position position="1"/>
    </location>
</feature>
<gene>
    <name evidence="2" type="ORF">FWK35_00032887</name>
</gene>
<keyword evidence="3" id="KW-1185">Reference proteome</keyword>
<evidence type="ECO:0000313" key="3">
    <source>
        <dbReference type="Proteomes" id="UP000478052"/>
    </source>
</evidence>
<dbReference type="Proteomes" id="UP000478052">
    <property type="component" value="Unassembled WGS sequence"/>
</dbReference>
<protein>
    <submittedName>
        <fullName evidence="2">Uncharacterized protein</fullName>
    </submittedName>
</protein>